<sequence length="212" mass="23699">MLCSPRTANIGSGPILSTSLDRVSSLTQVPSAPSRSPAYGLRNCKNLGGHHPAPTDTKCARRPSRTSHARPTLQNTSPRRSHTTKQTSLRALPSHHTPRRPTSANKDTPTTDQQRRRQRPRLAHFRGTCAESPCPPSRRRQHRNSPAKLHNPKRRDPPQMRPVLQRQTEQTDAIPKSKRAVLLFDALRGYIFSLPSPAAIVVRLPHATLRCR</sequence>
<dbReference type="AlphaFoldDB" id="A0A517SBJ5"/>
<reference evidence="2 3" key="1">
    <citation type="submission" date="2019-02" db="EMBL/GenBank/DDBJ databases">
        <title>Deep-cultivation of Planctomycetes and their phenomic and genomic characterization uncovers novel biology.</title>
        <authorList>
            <person name="Wiegand S."/>
            <person name="Jogler M."/>
            <person name="Boedeker C."/>
            <person name="Pinto D."/>
            <person name="Vollmers J."/>
            <person name="Rivas-Marin E."/>
            <person name="Kohn T."/>
            <person name="Peeters S.H."/>
            <person name="Heuer A."/>
            <person name="Rast P."/>
            <person name="Oberbeckmann S."/>
            <person name="Bunk B."/>
            <person name="Jeske O."/>
            <person name="Meyerdierks A."/>
            <person name="Storesund J.E."/>
            <person name="Kallscheuer N."/>
            <person name="Luecker S."/>
            <person name="Lage O.M."/>
            <person name="Pohl T."/>
            <person name="Merkel B.J."/>
            <person name="Hornburger P."/>
            <person name="Mueller R.-W."/>
            <person name="Bruemmer F."/>
            <person name="Labrenz M."/>
            <person name="Spormann A.M."/>
            <person name="Op den Camp H."/>
            <person name="Overmann J."/>
            <person name="Amann R."/>
            <person name="Jetten M.S.M."/>
            <person name="Mascher T."/>
            <person name="Medema M.H."/>
            <person name="Devos D.P."/>
            <person name="Kaster A.-K."/>
            <person name="Ovreas L."/>
            <person name="Rohde M."/>
            <person name="Galperin M.Y."/>
            <person name="Jogler C."/>
        </authorList>
    </citation>
    <scope>NUCLEOTIDE SEQUENCE [LARGE SCALE GENOMIC DNA]</scope>
    <source>
        <strain evidence="2 3">Pan44</strain>
    </source>
</reference>
<dbReference type="EMBL" id="CP036271">
    <property type="protein sequence ID" value="QDT53482.1"/>
    <property type="molecule type" value="Genomic_DNA"/>
</dbReference>
<feature type="compositionally biased region" description="Polar residues" evidence="1">
    <location>
        <begin position="72"/>
        <end position="89"/>
    </location>
</feature>
<feature type="region of interest" description="Disordered" evidence="1">
    <location>
        <begin position="28"/>
        <end position="172"/>
    </location>
</feature>
<evidence type="ECO:0000313" key="2">
    <source>
        <dbReference type="EMBL" id="QDT53482.1"/>
    </source>
</evidence>
<gene>
    <name evidence="2" type="ORF">Pan44_14990</name>
</gene>
<organism evidence="2 3">
    <name type="scientific">Caulifigura coniformis</name>
    <dbReference type="NCBI Taxonomy" id="2527983"/>
    <lineage>
        <taxon>Bacteria</taxon>
        <taxon>Pseudomonadati</taxon>
        <taxon>Planctomycetota</taxon>
        <taxon>Planctomycetia</taxon>
        <taxon>Planctomycetales</taxon>
        <taxon>Planctomycetaceae</taxon>
        <taxon>Caulifigura</taxon>
    </lineage>
</organism>
<evidence type="ECO:0000256" key="1">
    <source>
        <dbReference type="SAM" id="MobiDB-lite"/>
    </source>
</evidence>
<keyword evidence="3" id="KW-1185">Reference proteome</keyword>
<dbReference type="KEGG" id="ccos:Pan44_14990"/>
<proteinExistence type="predicted"/>
<evidence type="ECO:0000313" key="3">
    <source>
        <dbReference type="Proteomes" id="UP000315700"/>
    </source>
</evidence>
<dbReference type="Proteomes" id="UP000315700">
    <property type="component" value="Chromosome"/>
</dbReference>
<feature type="compositionally biased region" description="Basic residues" evidence="1">
    <location>
        <begin position="137"/>
        <end position="153"/>
    </location>
</feature>
<dbReference type="InParanoid" id="A0A517SBJ5"/>
<name>A0A517SBJ5_9PLAN</name>
<accession>A0A517SBJ5</accession>
<protein>
    <submittedName>
        <fullName evidence="2">Uncharacterized protein</fullName>
    </submittedName>
</protein>